<feature type="domain" description="Peptidase S8/S53" evidence="8">
    <location>
        <begin position="219"/>
        <end position="453"/>
    </location>
</feature>
<dbReference type="InterPro" id="IPR036852">
    <property type="entry name" value="Peptidase_S8/S53_dom_sf"/>
</dbReference>
<keyword evidence="4 5" id="KW-0720">Serine protease</keyword>
<dbReference type="Pfam" id="PF00082">
    <property type="entry name" value="Peptidase_S8"/>
    <property type="match status" value="1"/>
</dbReference>
<dbReference type="InterPro" id="IPR000209">
    <property type="entry name" value="Peptidase_S8/S53_dom"/>
</dbReference>
<evidence type="ECO:0000256" key="2">
    <source>
        <dbReference type="ARBA" id="ARBA00022670"/>
    </source>
</evidence>
<dbReference type="GO" id="GO:0006508">
    <property type="term" value="P:proteolysis"/>
    <property type="evidence" value="ECO:0007669"/>
    <property type="project" value="UniProtKB-KW"/>
</dbReference>
<gene>
    <name evidence="9" type="ORF">C2E20_7978</name>
</gene>
<dbReference type="InterPro" id="IPR023828">
    <property type="entry name" value="Peptidase_S8_Ser-AS"/>
</dbReference>
<reference evidence="9 10" key="1">
    <citation type="journal article" date="2018" name="Plant J.">
        <title>Genome sequences of Chlorella sorokiniana UTEX 1602 and Micractinium conductrix SAG 241.80: implications to maltose excretion by a green alga.</title>
        <authorList>
            <person name="Arriola M.B."/>
            <person name="Velmurugan N."/>
            <person name="Zhang Y."/>
            <person name="Plunkett M.H."/>
            <person name="Hondzo H."/>
            <person name="Barney B.M."/>
        </authorList>
    </citation>
    <scope>NUCLEOTIDE SEQUENCE [LARGE SCALE GENOMIC DNA]</scope>
    <source>
        <strain evidence="9 10">SAG 241.80</strain>
    </source>
</reference>
<accession>A0A2P6V316</accession>
<dbReference type="PANTHER" id="PTHR43399">
    <property type="entry name" value="SUBTILISIN-RELATED"/>
    <property type="match status" value="1"/>
</dbReference>
<evidence type="ECO:0000256" key="4">
    <source>
        <dbReference type="ARBA" id="ARBA00022825"/>
    </source>
</evidence>
<dbReference type="InterPro" id="IPR015500">
    <property type="entry name" value="Peptidase_S8_subtilisin-rel"/>
</dbReference>
<feature type="chain" id="PRO_5015126079" evidence="7">
    <location>
        <begin position="25"/>
        <end position="498"/>
    </location>
</feature>
<feature type="signal peptide" evidence="7">
    <location>
        <begin position="1"/>
        <end position="24"/>
    </location>
</feature>
<dbReference type="AlphaFoldDB" id="A0A2P6V316"/>
<feature type="compositionally biased region" description="Low complexity" evidence="6">
    <location>
        <begin position="140"/>
        <end position="158"/>
    </location>
</feature>
<organism evidence="9 10">
    <name type="scientific">Micractinium conductrix</name>
    <dbReference type="NCBI Taxonomy" id="554055"/>
    <lineage>
        <taxon>Eukaryota</taxon>
        <taxon>Viridiplantae</taxon>
        <taxon>Chlorophyta</taxon>
        <taxon>core chlorophytes</taxon>
        <taxon>Trebouxiophyceae</taxon>
        <taxon>Chlorellales</taxon>
        <taxon>Chlorellaceae</taxon>
        <taxon>Chlorella clade</taxon>
        <taxon>Micractinium</taxon>
    </lineage>
</organism>
<feature type="compositionally biased region" description="Pro residues" evidence="6">
    <location>
        <begin position="175"/>
        <end position="184"/>
    </location>
</feature>
<feature type="active site" description="Charge relay system" evidence="5">
    <location>
        <position position="419"/>
    </location>
</feature>
<dbReference type="PRINTS" id="PR00723">
    <property type="entry name" value="SUBTILISIN"/>
</dbReference>
<name>A0A2P6V316_9CHLO</name>
<dbReference type="GO" id="GO:0004252">
    <property type="term" value="F:serine-type endopeptidase activity"/>
    <property type="evidence" value="ECO:0007669"/>
    <property type="project" value="UniProtKB-UniRule"/>
</dbReference>
<protein>
    <submittedName>
        <fullName evidence="9">Subtilisin-like serine protease</fullName>
    </submittedName>
</protein>
<dbReference type="PANTHER" id="PTHR43399:SF4">
    <property type="entry name" value="CELL WALL-ASSOCIATED PROTEASE"/>
    <property type="match status" value="1"/>
</dbReference>
<comment type="caution">
    <text evidence="9">The sequence shown here is derived from an EMBL/GenBank/DDBJ whole genome shotgun (WGS) entry which is preliminary data.</text>
</comment>
<evidence type="ECO:0000256" key="5">
    <source>
        <dbReference type="PROSITE-ProRule" id="PRU01240"/>
    </source>
</evidence>
<evidence type="ECO:0000313" key="10">
    <source>
        <dbReference type="Proteomes" id="UP000239649"/>
    </source>
</evidence>
<feature type="active site" description="Charge relay system" evidence="5">
    <location>
        <position position="253"/>
    </location>
</feature>
<dbReference type="PROSITE" id="PS00137">
    <property type="entry name" value="SUBTILASE_HIS"/>
    <property type="match status" value="1"/>
</dbReference>
<dbReference type="Proteomes" id="UP000239649">
    <property type="component" value="Unassembled WGS sequence"/>
</dbReference>
<dbReference type="PROSITE" id="PS00138">
    <property type="entry name" value="SUBTILASE_SER"/>
    <property type="match status" value="1"/>
</dbReference>
<keyword evidence="3 5" id="KW-0378">Hydrolase</keyword>
<dbReference type="InterPro" id="IPR051048">
    <property type="entry name" value="Peptidase_S8/S53_subtilisin"/>
</dbReference>
<evidence type="ECO:0000256" key="7">
    <source>
        <dbReference type="SAM" id="SignalP"/>
    </source>
</evidence>
<dbReference type="PROSITE" id="PS51892">
    <property type="entry name" value="SUBTILASE"/>
    <property type="match status" value="1"/>
</dbReference>
<dbReference type="SUPFAM" id="SSF52743">
    <property type="entry name" value="Subtilisin-like"/>
    <property type="match status" value="1"/>
</dbReference>
<evidence type="ECO:0000259" key="8">
    <source>
        <dbReference type="Pfam" id="PF00082"/>
    </source>
</evidence>
<evidence type="ECO:0000256" key="1">
    <source>
        <dbReference type="ARBA" id="ARBA00011073"/>
    </source>
</evidence>
<evidence type="ECO:0000256" key="6">
    <source>
        <dbReference type="SAM" id="MobiDB-lite"/>
    </source>
</evidence>
<dbReference type="Gene3D" id="3.40.50.200">
    <property type="entry name" value="Peptidase S8/S53 domain"/>
    <property type="match status" value="1"/>
</dbReference>
<dbReference type="InterPro" id="IPR022398">
    <property type="entry name" value="Peptidase_S8_His-AS"/>
</dbReference>
<dbReference type="STRING" id="554055.A0A2P6V316"/>
<feature type="active site" description="Charge relay system" evidence="5">
    <location>
        <position position="222"/>
    </location>
</feature>
<feature type="region of interest" description="Disordered" evidence="6">
    <location>
        <begin position="122"/>
        <end position="189"/>
    </location>
</feature>
<evidence type="ECO:0000256" key="3">
    <source>
        <dbReference type="ARBA" id="ARBA00022801"/>
    </source>
</evidence>
<keyword evidence="10" id="KW-1185">Reference proteome</keyword>
<evidence type="ECO:0000313" key="9">
    <source>
        <dbReference type="EMBL" id="PSC68481.1"/>
    </source>
</evidence>
<keyword evidence="2 5" id="KW-0645">Protease</keyword>
<dbReference type="OrthoDB" id="515213at2759"/>
<proteinExistence type="inferred from homology"/>
<sequence>MPCPAPPSVVPLLLLLAAALGAHAIKLGPKPTGPPGVIVRYRSAAAAAAANGAGAVGTAASGGPAPVPGTTDGQPILPRLNIWRLTVDDGTPAAVKAAEIARRDDVLYAEVDVYVSIAVEHQQPSSGEPAGARTRRRLAATRPAPKAAVMRRAAATLPRPRPPSLMRRRATALRKPPPPKPPSAIAPNDDMYRNQWALPRIKAPNAWTKLTGNTQVLQCIVDTGVMWDHPDLAANLMRMPPEFRAANYDDNGHGTHVAGIMGAVGNNVHGISGVAWKAKLLACKALDAGGWGLISKVVECIDFCRSKGARVINTSFVLTEFNLALRDAIGNGTAAGVFFAGAAGNTDTSNDVENNFPGGYKFPGNVAVANTNSQNVLGEMSNWGRTTVQVAAPGTSILSTYIYPNETTGQYYEYLTGTSMAAPYVSGAAAMAIAASGGRVTNAEVAAALIATSAPLPGLRGKVVSNGIIDLDNLVKWAIARGKQLAAKRTALATPAAG</sequence>
<comment type="similarity">
    <text evidence="1 5">Belongs to the peptidase S8 family.</text>
</comment>
<keyword evidence="7" id="KW-0732">Signal</keyword>
<dbReference type="EMBL" id="LHPF02000037">
    <property type="protein sequence ID" value="PSC68481.1"/>
    <property type="molecule type" value="Genomic_DNA"/>
</dbReference>